<sequence length="238" mass="26085">MKQVLEDAQMNQLVYNALSFGTAVMLGAFVYFLTQMNSVAKQYRNGVAVSAVVVGIAGYHYFRMWSGWAEGMVNEGYRYADWLITVPLLVIELLIVLGVTADRRKKLMTTLVPATVLMIGLGYPGEVSTNDSTKWVYWVLAMIPFAYILFTLSGELKAAKARETGAVSQSITNATRILLVTWLVYPIAYLIPVVFTVSDGAEAGRQLAYTIADITAKALYGLMILNIAKARSGDSVNA</sequence>
<proteinExistence type="inferred from homology"/>
<dbReference type="Pfam" id="PF01036">
    <property type="entry name" value="Bac_rhodopsin"/>
    <property type="match status" value="1"/>
</dbReference>
<comment type="subcellular location">
    <subcellularLocation>
        <location evidence="1">Membrane</location>
        <topology evidence="1">Multi-pass membrane protein</topology>
    </subcellularLocation>
</comment>
<evidence type="ECO:0000256" key="9">
    <source>
        <dbReference type="ARBA" id="ARBA00023136"/>
    </source>
</evidence>
<feature type="transmembrane region" description="Helical" evidence="11">
    <location>
        <begin position="107"/>
        <end position="123"/>
    </location>
</feature>
<dbReference type="GO" id="GO:0005216">
    <property type="term" value="F:monoatomic ion channel activity"/>
    <property type="evidence" value="ECO:0007669"/>
    <property type="project" value="InterPro"/>
</dbReference>
<gene>
    <name evidence="12" type="ORF">ABR75_07870</name>
</gene>
<feature type="transmembrane region" description="Helical" evidence="11">
    <location>
        <begin position="135"/>
        <end position="156"/>
    </location>
</feature>
<evidence type="ECO:0000256" key="11">
    <source>
        <dbReference type="SAM" id="Phobius"/>
    </source>
</evidence>
<name>A0A0R2Q8Y5_9ACTN</name>
<keyword evidence="10" id="KW-0675">Receptor</keyword>
<dbReference type="InterPro" id="IPR001425">
    <property type="entry name" value="Arc/bac/fun_rhodopsins"/>
</dbReference>
<dbReference type="Gene3D" id="1.20.1070.10">
    <property type="entry name" value="Rhodopsin 7-helix transmembrane proteins"/>
    <property type="match status" value="1"/>
</dbReference>
<keyword evidence="4" id="KW-0716">Sensory transduction</keyword>
<dbReference type="PANTHER" id="PTHR28286:SF2">
    <property type="entry name" value="BACTERIORHODOPSIN _OPSIN, NOPA (EUROFUNG)"/>
    <property type="match status" value="1"/>
</dbReference>
<evidence type="ECO:0000256" key="5">
    <source>
        <dbReference type="ARBA" id="ARBA00022692"/>
    </source>
</evidence>
<evidence type="ECO:0008006" key="14">
    <source>
        <dbReference type="Google" id="ProtNLM"/>
    </source>
</evidence>
<reference evidence="12 13" key="1">
    <citation type="submission" date="2015-10" db="EMBL/GenBank/DDBJ databases">
        <title>Metagenome-Assembled Genomes uncover a global brackish microbiome.</title>
        <authorList>
            <person name="Hugerth L.W."/>
            <person name="Larsson J."/>
            <person name="Alneberg J."/>
            <person name="Lindh M.V."/>
            <person name="Legrand C."/>
            <person name="Pinhassi J."/>
            <person name="Andersson A.F."/>
        </authorList>
    </citation>
    <scope>NUCLEOTIDE SEQUENCE [LARGE SCALE GENOMIC DNA]</scope>
    <source>
        <strain evidence="12">BACL6 MAG-120924-bin43</strain>
    </source>
</reference>
<keyword evidence="8" id="KW-0157">Chromophore</keyword>
<dbReference type="GO" id="GO:0016020">
    <property type="term" value="C:membrane"/>
    <property type="evidence" value="ECO:0007669"/>
    <property type="project" value="UniProtKB-SubCell"/>
</dbReference>
<dbReference type="EMBL" id="LIBJ01000232">
    <property type="protein sequence ID" value="KRO46809.1"/>
    <property type="molecule type" value="Genomic_DNA"/>
</dbReference>
<feature type="transmembrane region" description="Helical" evidence="11">
    <location>
        <begin position="207"/>
        <end position="228"/>
    </location>
</feature>
<keyword evidence="5 11" id="KW-0812">Transmembrane</keyword>
<evidence type="ECO:0000256" key="10">
    <source>
        <dbReference type="ARBA" id="ARBA00023170"/>
    </source>
</evidence>
<keyword evidence="9 11" id="KW-0472">Membrane</keyword>
<dbReference type="GO" id="GO:0007602">
    <property type="term" value="P:phototransduction"/>
    <property type="evidence" value="ECO:0007669"/>
    <property type="project" value="UniProtKB-KW"/>
</dbReference>
<comment type="caution">
    <text evidence="12">The sequence shown here is derived from an EMBL/GenBank/DDBJ whole genome shotgun (WGS) entry which is preliminary data.</text>
</comment>
<evidence type="ECO:0000256" key="2">
    <source>
        <dbReference type="ARBA" id="ARBA00008130"/>
    </source>
</evidence>
<dbReference type="SMART" id="SM01021">
    <property type="entry name" value="Bac_rhodopsin"/>
    <property type="match status" value="1"/>
</dbReference>
<evidence type="ECO:0000256" key="7">
    <source>
        <dbReference type="ARBA" id="ARBA00022989"/>
    </source>
</evidence>
<evidence type="ECO:0000313" key="13">
    <source>
        <dbReference type="Proteomes" id="UP000051017"/>
    </source>
</evidence>
<dbReference type="PROSITE" id="PS00950">
    <property type="entry name" value="BACTERIAL_OPSIN_1"/>
    <property type="match status" value="1"/>
</dbReference>
<organism evidence="12 13">
    <name type="scientific">Acidimicrobiia bacterium BACL6 MAG-120924-bin43</name>
    <dbReference type="NCBI Taxonomy" id="1655583"/>
    <lineage>
        <taxon>Bacteria</taxon>
        <taxon>Bacillati</taxon>
        <taxon>Actinomycetota</taxon>
        <taxon>Acidimicrobiia</taxon>
        <taxon>acIV cluster</taxon>
    </lineage>
</organism>
<dbReference type="PRINTS" id="PR00251">
    <property type="entry name" value="BACTRLOPSIN"/>
</dbReference>
<keyword evidence="7 11" id="KW-1133">Transmembrane helix</keyword>
<dbReference type="GO" id="GO:0009881">
    <property type="term" value="F:photoreceptor activity"/>
    <property type="evidence" value="ECO:0007669"/>
    <property type="project" value="UniProtKB-KW"/>
</dbReference>
<protein>
    <recommendedName>
        <fullName evidence="14">Xanthorhodopsin</fullName>
    </recommendedName>
</protein>
<feature type="transmembrane region" description="Helical" evidence="11">
    <location>
        <begin position="177"/>
        <end position="195"/>
    </location>
</feature>
<feature type="transmembrane region" description="Helical" evidence="11">
    <location>
        <begin position="82"/>
        <end position="100"/>
    </location>
</feature>
<evidence type="ECO:0000256" key="8">
    <source>
        <dbReference type="ARBA" id="ARBA00022991"/>
    </source>
</evidence>
<dbReference type="Proteomes" id="UP000051017">
    <property type="component" value="Unassembled WGS sequence"/>
</dbReference>
<evidence type="ECO:0000256" key="6">
    <source>
        <dbReference type="ARBA" id="ARBA00022925"/>
    </source>
</evidence>
<comment type="similarity">
    <text evidence="2">Belongs to the archaeal/bacterial/fungal opsin family.</text>
</comment>
<keyword evidence="3" id="KW-0600">Photoreceptor protein</keyword>
<feature type="transmembrane region" description="Helical" evidence="11">
    <location>
        <begin position="45"/>
        <end position="62"/>
    </location>
</feature>
<keyword evidence="6" id="KW-0681">Retinal protein</keyword>
<feature type="transmembrane region" description="Helical" evidence="11">
    <location>
        <begin position="12"/>
        <end position="33"/>
    </location>
</feature>
<evidence type="ECO:0000256" key="1">
    <source>
        <dbReference type="ARBA" id="ARBA00004141"/>
    </source>
</evidence>
<accession>A0A0R2Q8Y5</accession>
<dbReference type="PANTHER" id="PTHR28286">
    <property type="match status" value="1"/>
</dbReference>
<evidence type="ECO:0000256" key="4">
    <source>
        <dbReference type="ARBA" id="ARBA00022606"/>
    </source>
</evidence>
<dbReference type="SUPFAM" id="SSF81321">
    <property type="entry name" value="Family A G protein-coupled receptor-like"/>
    <property type="match status" value="1"/>
</dbReference>
<dbReference type="InterPro" id="IPR018229">
    <property type="entry name" value="Rhodopsin_retinal_BS"/>
</dbReference>
<dbReference type="AlphaFoldDB" id="A0A0R2Q8Y5"/>
<evidence type="ECO:0000256" key="3">
    <source>
        <dbReference type="ARBA" id="ARBA00022543"/>
    </source>
</evidence>
<evidence type="ECO:0000313" key="12">
    <source>
        <dbReference type="EMBL" id="KRO46809.1"/>
    </source>
</evidence>